<sequence>MKEFDGKVALVTGTTGIGLATARRLASGGAAIIACGIDRAANAAMKAELEGSGAGALVIGADVSVPDQVRDALAAGVERFGGLDIIVNSAAVHPYGTATSTDFETWNKAMSVNVGSIYLTAHFGIPEMTRRGGGAIVNVASVQGFACQQNVAAYATTKGAIHTLTRALALDHARSGIRVNSVSPGSIRTPILEKAARGDNGSDADVEAAYKRFGEAHPIGRIGEPEEVAELIAFLCSAKAGFCTGADYKIDGGLTAGIGVK</sequence>
<dbReference type="PANTHER" id="PTHR24321">
    <property type="entry name" value="DEHYDROGENASES, SHORT CHAIN"/>
    <property type="match status" value="1"/>
</dbReference>
<dbReference type="PANTHER" id="PTHR24321:SF14">
    <property type="entry name" value="SHORT-CHAIN TYPE DEHYDROGENASE_REDUCTASE BLR2146-RELATED"/>
    <property type="match status" value="1"/>
</dbReference>
<dbReference type="AlphaFoldDB" id="A0A1G5ZC36"/>
<dbReference type="SMART" id="SM00822">
    <property type="entry name" value="PKS_KR"/>
    <property type="match status" value="1"/>
</dbReference>
<dbReference type="Gene3D" id="3.40.50.720">
    <property type="entry name" value="NAD(P)-binding Rossmann-like Domain"/>
    <property type="match status" value="1"/>
</dbReference>
<gene>
    <name evidence="4" type="ORF">SAMN02927914_04630</name>
</gene>
<accession>A0A1G5ZC36</accession>
<dbReference type="RefSeq" id="WP_091582696.1">
    <property type="nucleotide sequence ID" value="NZ_FMXM01000016.1"/>
</dbReference>
<protein>
    <submittedName>
        <fullName evidence="4">NAD(P)-dependent dehydrogenase, short-chain alcohol dehydrogenase family</fullName>
    </submittedName>
</protein>
<evidence type="ECO:0000256" key="2">
    <source>
        <dbReference type="ARBA" id="ARBA00023002"/>
    </source>
</evidence>
<dbReference type="InterPro" id="IPR020904">
    <property type="entry name" value="Sc_DH/Rdtase_CS"/>
</dbReference>
<dbReference type="Proteomes" id="UP000198588">
    <property type="component" value="Unassembled WGS sequence"/>
</dbReference>
<evidence type="ECO:0000256" key="1">
    <source>
        <dbReference type="ARBA" id="ARBA00006484"/>
    </source>
</evidence>
<dbReference type="SUPFAM" id="SSF51735">
    <property type="entry name" value="NAD(P)-binding Rossmann-fold domains"/>
    <property type="match status" value="1"/>
</dbReference>
<keyword evidence="2" id="KW-0560">Oxidoreductase</keyword>
<dbReference type="FunFam" id="3.40.50.720:FF:000084">
    <property type="entry name" value="Short-chain dehydrogenase reductase"/>
    <property type="match status" value="1"/>
</dbReference>
<feature type="domain" description="Ketoreductase" evidence="3">
    <location>
        <begin position="7"/>
        <end position="190"/>
    </location>
</feature>
<dbReference type="STRING" id="1165689.SAMN02927914_04630"/>
<dbReference type="PROSITE" id="PS00061">
    <property type="entry name" value="ADH_SHORT"/>
    <property type="match status" value="1"/>
</dbReference>
<dbReference type="PRINTS" id="PR00080">
    <property type="entry name" value="SDRFAMILY"/>
</dbReference>
<dbReference type="InterPro" id="IPR002347">
    <property type="entry name" value="SDR_fam"/>
</dbReference>
<evidence type="ECO:0000313" key="4">
    <source>
        <dbReference type="EMBL" id="SDA92030.1"/>
    </source>
</evidence>
<dbReference type="GO" id="GO:0016491">
    <property type="term" value="F:oxidoreductase activity"/>
    <property type="evidence" value="ECO:0007669"/>
    <property type="project" value="UniProtKB-KW"/>
</dbReference>
<dbReference type="CDD" id="cd05233">
    <property type="entry name" value="SDR_c"/>
    <property type="match status" value="1"/>
</dbReference>
<dbReference type="InterPro" id="IPR036291">
    <property type="entry name" value="NAD(P)-bd_dom_sf"/>
</dbReference>
<proteinExistence type="inferred from homology"/>
<dbReference type="PROSITE" id="PS51257">
    <property type="entry name" value="PROKAR_LIPOPROTEIN"/>
    <property type="match status" value="1"/>
</dbReference>
<dbReference type="OrthoDB" id="7568484at2"/>
<name>A0A1G5ZC36_9HYPH</name>
<dbReference type="PRINTS" id="PR00081">
    <property type="entry name" value="GDHRDH"/>
</dbReference>
<comment type="similarity">
    <text evidence="1">Belongs to the short-chain dehydrogenases/reductases (SDR) family.</text>
</comment>
<evidence type="ECO:0000313" key="5">
    <source>
        <dbReference type="Proteomes" id="UP000198588"/>
    </source>
</evidence>
<dbReference type="InterPro" id="IPR057326">
    <property type="entry name" value="KR_dom"/>
</dbReference>
<evidence type="ECO:0000259" key="3">
    <source>
        <dbReference type="SMART" id="SM00822"/>
    </source>
</evidence>
<dbReference type="Pfam" id="PF13561">
    <property type="entry name" value="adh_short_C2"/>
    <property type="match status" value="1"/>
</dbReference>
<organism evidence="4 5">
    <name type="scientific">Mesorhizobium qingshengii</name>
    <dbReference type="NCBI Taxonomy" id="1165689"/>
    <lineage>
        <taxon>Bacteria</taxon>
        <taxon>Pseudomonadati</taxon>
        <taxon>Pseudomonadota</taxon>
        <taxon>Alphaproteobacteria</taxon>
        <taxon>Hyphomicrobiales</taxon>
        <taxon>Phyllobacteriaceae</taxon>
        <taxon>Mesorhizobium</taxon>
    </lineage>
</organism>
<reference evidence="4 5" key="1">
    <citation type="submission" date="2016-10" db="EMBL/GenBank/DDBJ databases">
        <authorList>
            <person name="de Groot N.N."/>
        </authorList>
    </citation>
    <scope>NUCLEOTIDE SEQUENCE [LARGE SCALE GENOMIC DNA]</scope>
    <source>
        <strain evidence="4 5">CGMCC 1.12097</strain>
    </source>
</reference>
<dbReference type="EMBL" id="FMXM01000016">
    <property type="protein sequence ID" value="SDA92030.1"/>
    <property type="molecule type" value="Genomic_DNA"/>
</dbReference>